<name>G2YNY3_BOTF4</name>
<evidence type="ECO:0000313" key="2">
    <source>
        <dbReference type="EMBL" id="CCD53331.1"/>
    </source>
</evidence>
<evidence type="ECO:0000313" key="3">
    <source>
        <dbReference type="Proteomes" id="UP000008177"/>
    </source>
</evidence>
<dbReference type="HOGENOM" id="CLU_1834859_0_0_1"/>
<dbReference type="InParanoid" id="G2YNY3"/>
<dbReference type="AlphaFoldDB" id="G2YNY3"/>
<feature type="compositionally biased region" description="Low complexity" evidence="1">
    <location>
        <begin position="37"/>
        <end position="48"/>
    </location>
</feature>
<protein>
    <submittedName>
        <fullName evidence="2">Uncharacterized protein</fullName>
    </submittedName>
</protein>
<accession>G2YNY3</accession>
<dbReference type="EMBL" id="FQ790346">
    <property type="protein sequence ID" value="CCD53331.1"/>
    <property type="molecule type" value="Genomic_DNA"/>
</dbReference>
<feature type="compositionally biased region" description="Low complexity" evidence="1">
    <location>
        <begin position="15"/>
        <end position="28"/>
    </location>
</feature>
<feature type="compositionally biased region" description="Polar residues" evidence="1">
    <location>
        <begin position="76"/>
        <end position="89"/>
    </location>
</feature>
<sequence>MPSFLNDDTGGSMYSSSSRPPLDLPSHLRNSHEKLSVNGANAVNGINGRTSTHNSIRNGLENGSDAYIDGGAASNGHANGYSNTHSNGNGSAGRHHMNGDSHHEPTLNSLPNGRSSAGYRMVREIETRSHRQMEPYPTRP</sequence>
<feature type="region of interest" description="Disordered" evidence="1">
    <location>
        <begin position="1"/>
        <end position="116"/>
    </location>
</feature>
<feature type="compositionally biased region" description="Polar residues" evidence="1">
    <location>
        <begin position="106"/>
        <end position="115"/>
    </location>
</feature>
<dbReference type="Proteomes" id="UP000008177">
    <property type="component" value="Unplaced contigs"/>
</dbReference>
<gene>
    <name evidence="2" type="ORF">BofuT4_P123500.1</name>
</gene>
<evidence type="ECO:0000256" key="1">
    <source>
        <dbReference type="SAM" id="MobiDB-lite"/>
    </source>
</evidence>
<reference evidence="3" key="1">
    <citation type="journal article" date="2011" name="PLoS Genet.">
        <title>Genomic analysis of the necrotrophic fungal pathogens Sclerotinia sclerotiorum and Botrytis cinerea.</title>
        <authorList>
            <person name="Amselem J."/>
            <person name="Cuomo C.A."/>
            <person name="van Kan J.A."/>
            <person name="Viaud M."/>
            <person name="Benito E.P."/>
            <person name="Couloux A."/>
            <person name="Coutinho P.M."/>
            <person name="de Vries R.P."/>
            <person name="Dyer P.S."/>
            <person name="Fillinger S."/>
            <person name="Fournier E."/>
            <person name="Gout L."/>
            <person name="Hahn M."/>
            <person name="Kohn L."/>
            <person name="Lapalu N."/>
            <person name="Plummer K.M."/>
            <person name="Pradier J.M."/>
            <person name="Quevillon E."/>
            <person name="Sharon A."/>
            <person name="Simon A."/>
            <person name="ten Have A."/>
            <person name="Tudzynski B."/>
            <person name="Tudzynski P."/>
            <person name="Wincker P."/>
            <person name="Andrew M."/>
            <person name="Anthouard V."/>
            <person name="Beever R.E."/>
            <person name="Beffa R."/>
            <person name="Benoit I."/>
            <person name="Bouzid O."/>
            <person name="Brault B."/>
            <person name="Chen Z."/>
            <person name="Choquer M."/>
            <person name="Collemare J."/>
            <person name="Cotton P."/>
            <person name="Danchin E.G."/>
            <person name="Da Silva C."/>
            <person name="Gautier A."/>
            <person name="Giraud C."/>
            <person name="Giraud T."/>
            <person name="Gonzalez C."/>
            <person name="Grossetete S."/>
            <person name="Guldener U."/>
            <person name="Henrissat B."/>
            <person name="Howlett B.J."/>
            <person name="Kodira C."/>
            <person name="Kretschmer M."/>
            <person name="Lappartient A."/>
            <person name="Leroch M."/>
            <person name="Levis C."/>
            <person name="Mauceli E."/>
            <person name="Neuveglise C."/>
            <person name="Oeser B."/>
            <person name="Pearson M."/>
            <person name="Poulain J."/>
            <person name="Poussereau N."/>
            <person name="Quesneville H."/>
            <person name="Rascle C."/>
            <person name="Schumacher J."/>
            <person name="Segurens B."/>
            <person name="Sexton A."/>
            <person name="Silva E."/>
            <person name="Sirven C."/>
            <person name="Soanes D.M."/>
            <person name="Talbot N.J."/>
            <person name="Templeton M."/>
            <person name="Yandava C."/>
            <person name="Yarden O."/>
            <person name="Zeng Q."/>
            <person name="Rollins J.A."/>
            <person name="Lebrun M.H."/>
            <person name="Dickman M."/>
        </authorList>
    </citation>
    <scope>NUCLEOTIDE SEQUENCE [LARGE SCALE GENOMIC DNA]</scope>
    <source>
        <strain evidence="3">T4</strain>
    </source>
</reference>
<proteinExistence type="predicted"/>
<organism evidence="2 3">
    <name type="scientific">Botryotinia fuckeliana (strain T4)</name>
    <name type="common">Noble rot fungus</name>
    <name type="synonym">Botrytis cinerea</name>
    <dbReference type="NCBI Taxonomy" id="999810"/>
    <lineage>
        <taxon>Eukaryota</taxon>
        <taxon>Fungi</taxon>
        <taxon>Dikarya</taxon>
        <taxon>Ascomycota</taxon>
        <taxon>Pezizomycotina</taxon>
        <taxon>Leotiomycetes</taxon>
        <taxon>Helotiales</taxon>
        <taxon>Sclerotiniaceae</taxon>
        <taxon>Botrytis</taxon>
    </lineage>
</organism>
<dbReference type="STRING" id="999810.G2YNY3"/>